<keyword evidence="1" id="KW-0813">Transport</keyword>
<evidence type="ECO:0000259" key="6">
    <source>
        <dbReference type="PROSITE" id="PS50893"/>
    </source>
</evidence>
<keyword evidence="3" id="KW-0997">Cell inner membrane</keyword>
<dbReference type="PROSITE" id="PS50893">
    <property type="entry name" value="ABC_TRANSPORTER_2"/>
    <property type="match status" value="1"/>
</dbReference>
<dbReference type="PANTHER" id="PTHR45772:SF1">
    <property type="entry name" value="ABC TRANSPORTER ATP-BINDING PROTEIN"/>
    <property type="match status" value="1"/>
</dbReference>
<keyword evidence="5 7" id="KW-0067">ATP-binding</keyword>
<dbReference type="Gene3D" id="3.40.50.300">
    <property type="entry name" value="P-loop containing nucleotide triphosphate hydrolases"/>
    <property type="match status" value="1"/>
</dbReference>
<keyword evidence="8" id="KW-1185">Reference proteome</keyword>
<dbReference type="GO" id="GO:0005886">
    <property type="term" value="C:plasma membrane"/>
    <property type="evidence" value="ECO:0007669"/>
    <property type="project" value="TreeGrafter"/>
</dbReference>
<evidence type="ECO:0000256" key="1">
    <source>
        <dbReference type="ARBA" id="ARBA00022448"/>
    </source>
</evidence>
<comment type="caution">
    <text evidence="7">The sequence shown here is derived from an EMBL/GenBank/DDBJ whole genome shotgun (WGS) entry which is preliminary data.</text>
</comment>
<proteinExistence type="predicted"/>
<evidence type="ECO:0000256" key="2">
    <source>
        <dbReference type="ARBA" id="ARBA00022475"/>
    </source>
</evidence>
<accession>A0A848I8D4</accession>
<dbReference type="InterPro" id="IPR051120">
    <property type="entry name" value="ABC_AA/LPS_Transport"/>
</dbReference>
<feature type="domain" description="ABC transporter" evidence="6">
    <location>
        <begin position="6"/>
        <end position="253"/>
    </location>
</feature>
<dbReference type="Pfam" id="PF12399">
    <property type="entry name" value="BCA_ABC_TP_C"/>
    <property type="match status" value="1"/>
</dbReference>
<protein>
    <submittedName>
        <fullName evidence="7">ABC transporter ATP-binding protein</fullName>
    </submittedName>
</protein>
<evidence type="ECO:0000256" key="3">
    <source>
        <dbReference type="ARBA" id="ARBA00022519"/>
    </source>
</evidence>
<evidence type="ECO:0000313" key="7">
    <source>
        <dbReference type="EMBL" id="NML97482.1"/>
    </source>
</evidence>
<evidence type="ECO:0000256" key="5">
    <source>
        <dbReference type="ARBA" id="ARBA00022840"/>
    </source>
</evidence>
<dbReference type="Pfam" id="PF00005">
    <property type="entry name" value="ABC_tran"/>
    <property type="match status" value="1"/>
</dbReference>
<keyword evidence="4" id="KW-0547">Nucleotide-binding</keyword>
<dbReference type="SMART" id="SM00382">
    <property type="entry name" value="AAA"/>
    <property type="match status" value="1"/>
</dbReference>
<gene>
    <name evidence="7" type="ORF">HHL24_05890</name>
</gene>
<evidence type="ECO:0000313" key="8">
    <source>
        <dbReference type="Proteomes" id="UP000544134"/>
    </source>
</evidence>
<evidence type="ECO:0000256" key="4">
    <source>
        <dbReference type="ARBA" id="ARBA00022741"/>
    </source>
</evidence>
<dbReference type="InterPro" id="IPR003439">
    <property type="entry name" value="ABC_transporter-like_ATP-bd"/>
</dbReference>
<dbReference type="AlphaFoldDB" id="A0A848I8D4"/>
<reference evidence="7 8" key="1">
    <citation type="submission" date="2020-04" db="EMBL/GenBank/DDBJ databases">
        <title>Paraburkholderia sp. RP-4-7 isolated from soil.</title>
        <authorList>
            <person name="Dahal R.H."/>
        </authorList>
    </citation>
    <scope>NUCLEOTIDE SEQUENCE [LARGE SCALE GENOMIC DNA]</scope>
    <source>
        <strain evidence="7 8">RP-4-7</strain>
    </source>
</reference>
<dbReference type="RefSeq" id="WP_169484568.1">
    <property type="nucleotide sequence ID" value="NZ_JABBGJ010000005.1"/>
</dbReference>
<sequence length="258" mass="27191">MSDFQLAVHSIGRHFGGLRALHDVSFVVPPGQICSVIGPNGAGKSTLLNILSGVTPPSAGTITLGGRRLDRLPAHRRVVAGIARTFQNLQLFDELTVLENVMIGAHTRSRSGFVAGLIGSPGARRDTASARHTALQLLDRLGLADRAQASAQSLSYGEAKIMEIARAMASEPRILLLDEPLAGLPGGAVERVAQVVVDLNRSGTSIILVEHNVRVVMQLSHHIVVLSNGELISEGTPQHVQADPAVIEAYLGEPADAA</sequence>
<dbReference type="CDD" id="cd03219">
    <property type="entry name" value="ABC_Mj1267_LivG_branched"/>
    <property type="match status" value="1"/>
</dbReference>
<dbReference type="GO" id="GO:0005524">
    <property type="term" value="F:ATP binding"/>
    <property type="evidence" value="ECO:0007669"/>
    <property type="project" value="UniProtKB-KW"/>
</dbReference>
<organism evidence="7 8">
    <name type="scientific">Paraburkholderia polaris</name>
    <dbReference type="NCBI Taxonomy" id="2728848"/>
    <lineage>
        <taxon>Bacteria</taxon>
        <taxon>Pseudomonadati</taxon>
        <taxon>Pseudomonadota</taxon>
        <taxon>Betaproteobacteria</taxon>
        <taxon>Burkholderiales</taxon>
        <taxon>Burkholderiaceae</taxon>
        <taxon>Paraburkholderia</taxon>
    </lineage>
</organism>
<dbReference type="InterPro" id="IPR032823">
    <property type="entry name" value="BCA_ABC_TP_C"/>
</dbReference>
<dbReference type="PANTHER" id="PTHR45772">
    <property type="entry name" value="CONSERVED COMPONENT OF ABC TRANSPORTER FOR NATURAL AMINO ACIDS-RELATED"/>
    <property type="match status" value="1"/>
</dbReference>
<keyword evidence="2" id="KW-1003">Cell membrane</keyword>
<name>A0A848I8D4_9BURK</name>
<dbReference type="Proteomes" id="UP000544134">
    <property type="component" value="Unassembled WGS sequence"/>
</dbReference>
<keyword evidence="3" id="KW-0472">Membrane</keyword>
<dbReference type="InterPro" id="IPR003593">
    <property type="entry name" value="AAA+_ATPase"/>
</dbReference>
<dbReference type="InterPro" id="IPR027417">
    <property type="entry name" value="P-loop_NTPase"/>
</dbReference>
<dbReference type="EMBL" id="JABBGJ010000005">
    <property type="protein sequence ID" value="NML97482.1"/>
    <property type="molecule type" value="Genomic_DNA"/>
</dbReference>
<dbReference type="FunFam" id="3.40.50.300:FF:000421">
    <property type="entry name" value="Branched-chain amino acid ABC transporter ATP-binding protein"/>
    <property type="match status" value="1"/>
</dbReference>
<dbReference type="GO" id="GO:0016887">
    <property type="term" value="F:ATP hydrolysis activity"/>
    <property type="evidence" value="ECO:0007669"/>
    <property type="project" value="InterPro"/>
</dbReference>
<dbReference type="SUPFAM" id="SSF52540">
    <property type="entry name" value="P-loop containing nucleoside triphosphate hydrolases"/>
    <property type="match status" value="1"/>
</dbReference>